<dbReference type="AlphaFoldDB" id="A0A9Q0DN06"/>
<dbReference type="EMBL" id="JANIIK010000114">
    <property type="protein sequence ID" value="KAJ3590015.1"/>
    <property type="molecule type" value="Genomic_DNA"/>
</dbReference>
<feature type="non-terminal residue" evidence="2">
    <location>
        <position position="1"/>
    </location>
</feature>
<gene>
    <name evidence="2" type="ORF">NHX12_007972</name>
</gene>
<reference evidence="2" key="1">
    <citation type="submission" date="2022-07" db="EMBL/GenBank/DDBJ databases">
        <title>Chromosome-level genome of Muraenolepis orangiensis.</title>
        <authorList>
            <person name="Kim J."/>
        </authorList>
    </citation>
    <scope>NUCLEOTIDE SEQUENCE</scope>
    <source>
        <strain evidence="2">KU_S4_2022</strain>
        <tissue evidence="2">Muscle</tissue>
    </source>
</reference>
<proteinExistence type="predicted"/>
<evidence type="ECO:0000313" key="3">
    <source>
        <dbReference type="Proteomes" id="UP001148018"/>
    </source>
</evidence>
<dbReference type="Proteomes" id="UP001148018">
    <property type="component" value="Unassembled WGS sequence"/>
</dbReference>
<organism evidence="2 3">
    <name type="scientific">Muraenolepis orangiensis</name>
    <name type="common">Patagonian moray cod</name>
    <dbReference type="NCBI Taxonomy" id="630683"/>
    <lineage>
        <taxon>Eukaryota</taxon>
        <taxon>Metazoa</taxon>
        <taxon>Chordata</taxon>
        <taxon>Craniata</taxon>
        <taxon>Vertebrata</taxon>
        <taxon>Euteleostomi</taxon>
        <taxon>Actinopterygii</taxon>
        <taxon>Neopterygii</taxon>
        <taxon>Teleostei</taxon>
        <taxon>Neoteleostei</taxon>
        <taxon>Acanthomorphata</taxon>
        <taxon>Zeiogadaria</taxon>
        <taxon>Gadariae</taxon>
        <taxon>Gadiformes</taxon>
        <taxon>Muraenolepidoidei</taxon>
        <taxon>Muraenolepididae</taxon>
        <taxon>Muraenolepis</taxon>
    </lineage>
</organism>
<evidence type="ECO:0000313" key="2">
    <source>
        <dbReference type="EMBL" id="KAJ3590015.1"/>
    </source>
</evidence>
<feature type="compositionally biased region" description="Polar residues" evidence="1">
    <location>
        <begin position="13"/>
        <end position="24"/>
    </location>
</feature>
<sequence length="169" mass="18761">TLRLEAPVKAVTANRSKPPSSQRGSLPIEEQCDNRWVGCWTRGPPSRREAACQRMNAGNGGTGESRCCWKHGPSVSQHAAKGPTATEELGATCVFDSPDTVDETRCWHREVEWNQSIFRNQKKEKRKKTQLIGICDNGPVSMCHPRSSVSPLHHWLTTFPPLPPPSLIP</sequence>
<accession>A0A9Q0DN06</accession>
<evidence type="ECO:0000256" key="1">
    <source>
        <dbReference type="SAM" id="MobiDB-lite"/>
    </source>
</evidence>
<protein>
    <submittedName>
        <fullName evidence="2">Uncharacterized protein</fullName>
    </submittedName>
</protein>
<keyword evidence="3" id="KW-1185">Reference proteome</keyword>
<comment type="caution">
    <text evidence="2">The sequence shown here is derived from an EMBL/GenBank/DDBJ whole genome shotgun (WGS) entry which is preliminary data.</text>
</comment>
<feature type="region of interest" description="Disordered" evidence="1">
    <location>
        <begin position="1"/>
        <end position="27"/>
    </location>
</feature>
<name>A0A9Q0DN06_9TELE</name>